<dbReference type="GO" id="GO:0015628">
    <property type="term" value="P:protein secretion by the type II secretion system"/>
    <property type="evidence" value="ECO:0007669"/>
    <property type="project" value="TreeGrafter"/>
</dbReference>
<dbReference type="GeneID" id="94722568"/>
<comment type="subcellular location">
    <subcellularLocation>
        <location evidence="1">Cell inner membrane</location>
        <topology evidence="1">Multi-pass membrane protein</topology>
    </subcellularLocation>
</comment>
<evidence type="ECO:0000256" key="7">
    <source>
        <dbReference type="ARBA" id="ARBA00023136"/>
    </source>
</evidence>
<dbReference type="PATRIC" id="fig|1306954.6.peg.2690"/>
<evidence type="ECO:0000256" key="2">
    <source>
        <dbReference type="ARBA" id="ARBA00005745"/>
    </source>
</evidence>
<dbReference type="Proteomes" id="UP000070282">
    <property type="component" value="Unassembled WGS sequence"/>
</dbReference>
<keyword evidence="4" id="KW-0997">Cell inner membrane</keyword>
<gene>
    <name evidence="10" type="ORF">J122_3856</name>
</gene>
<keyword evidence="7 8" id="KW-0472">Membrane</keyword>
<evidence type="ECO:0000256" key="6">
    <source>
        <dbReference type="ARBA" id="ARBA00022989"/>
    </source>
</evidence>
<dbReference type="Gene3D" id="1.20.81.30">
    <property type="entry name" value="Type II secretion system (T2SS), domain F"/>
    <property type="match status" value="2"/>
</dbReference>
<comment type="similarity">
    <text evidence="2">Belongs to the GSP F family.</text>
</comment>
<evidence type="ECO:0000256" key="3">
    <source>
        <dbReference type="ARBA" id="ARBA00022475"/>
    </source>
</evidence>
<keyword evidence="11" id="KW-1185">Reference proteome</keyword>
<feature type="transmembrane region" description="Helical" evidence="8">
    <location>
        <begin position="378"/>
        <end position="399"/>
    </location>
</feature>
<dbReference type="FunFam" id="1.20.81.30:FF:000001">
    <property type="entry name" value="Type II secretion system protein F"/>
    <property type="match status" value="2"/>
</dbReference>
<evidence type="ECO:0000256" key="1">
    <source>
        <dbReference type="ARBA" id="ARBA00004429"/>
    </source>
</evidence>
<dbReference type="PRINTS" id="PR00812">
    <property type="entry name" value="BCTERIALGSPF"/>
</dbReference>
<keyword evidence="3" id="KW-1003">Cell membrane</keyword>
<evidence type="ECO:0000313" key="10">
    <source>
        <dbReference type="EMBL" id="KXO06633.1"/>
    </source>
</evidence>
<evidence type="ECO:0000256" key="5">
    <source>
        <dbReference type="ARBA" id="ARBA00022692"/>
    </source>
</evidence>
<evidence type="ECO:0000256" key="4">
    <source>
        <dbReference type="ARBA" id="ARBA00022519"/>
    </source>
</evidence>
<dbReference type="Pfam" id="PF00482">
    <property type="entry name" value="T2SSF"/>
    <property type="match status" value="2"/>
</dbReference>
<comment type="caution">
    <text evidence="10">The sequence shown here is derived from an EMBL/GenBank/DDBJ whole genome shotgun (WGS) entry which is preliminary data.</text>
</comment>
<feature type="domain" description="Type II secretion system protein GspF" evidence="9">
    <location>
        <begin position="72"/>
        <end position="195"/>
    </location>
</feature>
<sequence length="409" mass="45471">MQFSYRGKDNRGVVQQGSLTAANVDAAASELMRRGITPLAIQEQVQTQSGMDRVNNLAIFRKKVTLDELIVFCRQMHALTKAGIPLIRTMRGLAETSRSPVLAEVLEDITNRLEGGNTMATAMQAHPKVFSDLFIAMIHVGENTGMLDDAFKRLSEILELERDTKRRVKQALRYPTFVVVALLAALMVVNFLVIPRFASVFSRMGADLPFLTQVLVGTSNFLLNYWYVMLFGFAAAGVLVRQWKQTEQGREIWDRYKLKLPIIGPLLELITLSRFARNFATMLKAGMPVTHALTVVADATDNAWIAHHIKDMRLGIERGESLLRTARASEMFTPLILQMIAVGEETGSVDDMLNNVADFYDEDVDYGLKRLAESIEPILIVAMGILVLILALGVFLPIWDLGAAAMGRG</sequence>
<dbReference type="EMBL" id="LOCO01000032">
    <property type="protein sequence ID" value="KXO06633.1"/>
    <property type="molecule type" value="Genomic_DNA"/>
</dbReference>
<dbReference type="PANTHER" id="PTHR30012">
    <property type="entry name" value="GENERAL SECRETION PATHWAY PROTEIN"/>
    <property type="match status" value="1"/>
</dbReference>
<feature type="transmembrane region" description="Helical" evidence="8">
    <location>
        <begin position="172"/>
        <end position="194"/>
    </location>
</feature>
<dbReference type="PANTHER" id="PTHR30012:SF4">
    <property type="entry name" value="MSHA BIOGENESIS PROTEIN MSHG"/>
    <property type="match status" value="1"/>
</dbReference>
<evidence type="ECO:0000259" key="9">
    <source>
        <dbReference type="Pfam" id="PF00482"/>
    </source>
</evidence>
<dbReference type="InterPro" id="IPR018076">
    <property type="entry name" value="T2SS_GspF_dom"/>
</dbReference>
<name>A0A137S2H2_9GAMM</name>
<dbReference type="GO" id="GO:0005886">
    <property type="term" value="C:plasma membrane"/>
    <property type="evidence" value="ECO:0007669"/>
    <property type="project" value="UniProtKB-SubCell"/>
</dbReference>
<evidence type="ECO:0000256" key="8">
    <source>
        <dbReference type="SAM" id="Phobius"/>
    </source>
</evidence>
<keyword evidence="5 8" id="KW-0812">Transmembrane</keyword>
<reference evidence="11" key="1">
    <citation type="submission" date="2015-12" db="EMBL/GenBank/DDBJ databases">
        <authorList>
            <person name="Lima A."/>
            <person name="Farahani Zayas N."/>
            <person name="Castro Da Silva M.A."/>
            <person name="Cabral A."/>
            <person name="Pessatti M.L."/>
        </authorList>
    </citation>
    <scope>NUCLEOTIDE SEQUENCE [LARGE SCALE GENOMIC DNA]</scope>
    <source>
        <strain evidence="11">LAMA 842</strain>
    </source>
</reference>
<feature type="domain" description="Type II secretion system protein GspF" evidence="9">
    <location>
        <begin position="275"/>
        <end position="397"/>
    </location>
</feature>
<dbReference type="RefSeq" id="WP_058090017.1">
    <property type="nucleotide sequence ID" value="NZ_LOCO01000032.1"/>
</dbReference>
<accession>A0A137S2H2</accession>
<organism evidence="10 11">
    <name type="scientific">Marinobacter excellens LAMA 842</name>
    <dbReference type="NCBI Taxonomy" id="1306954"/>
    <lineage>
        <taxon>Bacteria</taxon>
        <taxon>Pseudomonadati</taxon>
        <taxon>Pseudomonadota</taxon>
        <taxon>Gammaproteobacteria</taxon>
        <taxon>Pseudomonadales</taxon>
        <taxon>Marinobacteraceae</taxon>
        <taxon>Marinobacter</taxon>
    </lineage>
</organism>
<protein>
    <submittedName>
        <fullName evidence="10">MSHA biogenesis protein MshG</fullName>
    </submittedName>
</protein>
<dbReference type="InterPro" id="IPR042094">
    <property type="entry name" value="T2SS_GspF_sf"/>
</dbReference>
<proteinExistence type="inferred from homology"/>
<dbReference type="AlphaFoldDB" id="A0A137S2H2"/>
<feature type="transmembrane region" description="Helical" evidence="8">
    <location>
        <begin position="214"/>
        <end position="240"/>
    </location>
</feature>
<dbReference type="InterPro" id="IPR003004">
    <property type="entry name" value="GspF/PilC"/>
</dbReference>
<evidence type="ECO:0000313" key="11">
    <source>
        <dbReference type="Proteomes" id="UP000070282"/>
    </source>
</evidence>
<keyword evidence="6 8" id="KW-1133">Transmembrane helix</keyword>